<dbReference type="GO" id="GO:0009368">
    <property type="term" value="C:endopeptidase Clp complex"/>
    <property type="evidence" value="ECO:0007669"/>
    <property type="project" value="TreeGrafter"/>
</dbReference>
<evidence type="ECO:0000256" key="3">
    <source>
        <dbReference type="ARBA" id="ARBA00022801"/>
    </source>
</evidence>
<organism evidence="9">
    <name type="scientific">Chloropicon primus</name>
    <dbReference type="NCBI Taxonomy" id="1764295"/>
    <lineage>
        <taxon>Eukaryota</taxon>
        <taxon>Viridiplantae</taxon>
        <taxon>Chlorophyta</taxon>
        <taxon>Chloropicophyceae</taxon>
        <taxon>Chloropicales</taxon>
        <taxon>Chloropicaceae</taxon>
        <taxon>Chloropicon</taxon>
    </lineage>
</organism>
<evidence type="ECO:0000256" key="2">
    <source>
        <dbReference type="ARBA" id="ARBA00022670"/>
    </source>
</evidence>
<proteinExistence type="inferred from homology"/>
<gene>
    <name evidence="9" type="ORF">CPRI1469_LOCUS7056</name>
</gene>
<dbReference type="InterPro" id="IPR001907">
    <property type="entry name" value="ClpP"/>
</dbReference>
<dbReference type="SUPFAM" id="SSF52096">
    <property type="entry name" value="ClpP/crotonase"/>
    <property type="match status" value="1"/>
</dbReference>
<dbReference type="CDD" id="cd07017">
    <property type="entry name" value="S14_ClpP_2"/>
    <property type="match status" value="1"/>
</dbReference>
<dbReference type="GO" id="GO:0004176">
    <property type="term" value="F:ATP-dependent peptidase activity"/>
    <property type="evidence" value="ECO:0007669"/>
    <property type="project" value="InterPro"/>
</dbReference>
<evidence type="ECO:0000256" key="6">
    <source>
        <dbReference type="PROSITE-ProRule" id="PRU10086"/>
    </source>
</evidence>
<keyword evidence="3 7" id="KW-0378">Hydrolase</keyword>
<evidence type="ECO:0000256" key="8">
    <source>
        <dbReference type="RuleBase" id="RU003567"/>
    </source>
</evidence>
<dbReference type="PRINTS" id="PR00127">
    <property type="entry name" value="CLPPROTEASEP"/>
</dbReference>
<dbReference type="InterPro" id="IPR033135">
    <property type="entry name" value="ClpP_His_AS"/>
</dbReference>
<evidence type="ECO:0000313" key="9">
    <source>
        <dbReference type="EMBL" id="CAD9718191.1"/>
    </source>
</evidence>
<dbReference type="EMBL" id="HBHL01010616">
    <property type="protein sequence ID" value="CAD9718191.1"/>
    <property type="molecule type" value="Transcribed_RNA"/>
</dbReference>
<dbReference type="HAMAP" id="MF_00444">
    <property type="entry name" value="ClpP"/>
    <property type="match status" value="1"/>
</dbReference>
<evidence type="ECO:0000256" key="4">
    <source>
        <dbReference type="ARBA" id="ARBA00022825"/>
    </source>
</evidence>
<dbReference type="PANTHER" id="PTHR10381:SF11">
    <property type="entry name" value="ATP-DEPENDENT CLP PROTEASE PROTEOLYTIC SUBUNIT, MITOCHONDRIAL"/>
    <property type="match status" value="1"/>
</dbReference>
<dbReference type="InterPro" id="IPR018215">
    <property type="entry name" value="ClpP_Ser_AS"/>
</dbReference>
<reference evidence="9" key="1">
    <citation type="submission" date="2021-01" db="EMBL/GenBank/DDBJ databases">
        <authorList>
            <person name="Corre E."/>
            <person name="Pelletier E."/>
            <person name="Niang G."/>
            <person name="Scheremetjew M."/>
            <person name="Finn R."/>
            <person name="Kale V."/>
            <person name="Holt S."/>
            <person name="Cochrane G."/>
            <person name="Meng A."/>
            <person name="Brown T."/>
            <person name="Cohen L."/>
        </authorList>
    </citation>
    <scope>NUCLEOTIDE SEQUENCE</scope>
    <source>
        <strain evidence="9">CCMP1205</strain>
    </source>
</reference>
<feature type="active site" evidence="6">
    <location>
        <position position="151"/>
    </location>
</feature>
<dbReference type="GO" id="GO:0051117">
    <property type="term" value="F:ATPase binding"/>
    <property type="evidence" value="ECO:0007669"/>
    <property type="project" value="TreeGrafter"/>
</dbReference>
<keyword evidence="4 7" id="KW-0720">Serine protease</keyword>
<protein>
    <recommendedName>
        <fullName evidence="8">ATP-dependent Clp protease proteolytic subunit</fullName>
        <ecNumber evidence="7">3.4.21.92</ecNumber>
    </recommendedName>
</protein>
<dbReference type="GO" id="GO:0009536">
    <property type="term" value="C:plastid"/>
    <property type="evidence" value="ECO:0007669"/>
    <property type="project" value="UniProtKB-ARBA"/>
</dbReference>
<feature type="active site" evidence="5">
    <location>
        <position position="126"/>
    </location>
</feature>
<name>A0A7S2T555_9CHLO</name>
<dbReference type="InterPro" id="IPR029045">
    <property type="entry name" value="ClpP/crotonase-like_dom_sf"/>
</dbReference>
<accession>A0A7S2T555</accession>
<evidence type="ECO:0000256" key="7">
    <source>
        <dbReference type="RuleBase" id="RU000549"/>
    </source>
</evidence>
<dbReference type="Gene3D" id="3.90.226.10">
    <property type="entry name" value="2-enoyl-CoA Hydratase, Chain A, domain 1"/>
    <property type="match status" value="1"/>
</dbReference>
<dbReference type="Pfam" id="PF00574">
    <property type="entry name" value="CLP_protease"/>
    <property type="match status" value="1"/>
</dbReference>
<sequence>MRNLTQLTKKLVSGLGGSLVTSQTQARAFNMVPMVLERSQGGERAFDLYSRLLKEGIVFVNGPVNDQMSSLVVAQLLFLESEGTSKPINMYINSPGGSVTSGLAIYDTMQYIANPIHTLCVGQACSMASVLLSAGTPGQRRALPNARVMIHQPSGGAQGQATDIAIRAQEILSLRERLNHIYVEHTHQVSALESAGRGPNRRSQRALTLICSLVPFLLSSAAACRD</sequence>
<dbReference type="GO" id="GO:0004252">
    <property type="term" value="F:serine-type endopeptidase activity"/>
    <property type="evidence" value="ECO:0007669"/>
    <property type="project" value="UniProtKB-EC"/>
</dbReference>
<dbReference type="AlphaFoldDB" id="A0A7S2T555"/>
<dbReference type="PROSITE" id="PS00381">
    <property type="entry name" value="CLP_PROTEASE_SER"/>
    <property type="match status" value="1"/>
</dbReference>
<dbReference type="GO" id="GO:0006515">
    <property type="term" value="P:protein quality control for misfolded or incompletely synthesized proteins"/>
    <property type="evidence" value="ECO:0007669"/>
    <property type="project" value="TreeGrafter"/>
</dbReference>
<dbReference type="EC" id="3.4.21.92" evidence="7"/>
<dbReference type="InterPro" id="IPR023562">
    <property type="entry name" value="ClpP/TepA"/>
</dbReference>
<dbReference type="PANTHER" id="PTHR10381">
    <property type="entry name" value="ATP-DEPENDENT CLP PROTEASE PROTEOLYTIC SUBUNIT"/>
    <property type="match status" value="1"/>
</dbReference>
<evidence type="ECO:0000256" key="5">
    <source>
        <dbReference type="PROSITE-ProRule" id="PRU10085"/>
    </source>
</evidence>
<dbReference type="NCBIfam" id="NF001368">
    <property type="entry name" value="PRK00277.1"/>
    <property type="match status" value="1"/>
</dbReference>
<dbReference type="PROSITE" id="PS00382">
    <property type="entry name" value="CLP_PROTEASE_HIS"/>
    <property type="match status" value="1"/>
</dbReference>
<evidence type="ECO:0000256" key="1">
    <source>
        <dbReference type="ARBA" id="ARBA00007039"/>
    </source>
</evidence>
<comment type="similarity">
    <text evidence="1 8">Belongs to the peptidase S14 family.</text>
</comment>
<keyword evidence="2 7" id="KW-0645">Protease</keyword>